<evidence type="ECO:0000313" key="1">
    <source>
        <dbReference type="EMBL" id="KIL38046.1"/>
    </source>
</evidence>
<protein>
    <recommendedName>
        <fullName evidence="3">DUF1284 domain-containing protein</fullName>
    </recommendedName>
</protein>
<comment type="caution">
    <text evidence="1">The sequence shown here is derived from an EMBL/GenBank/DDBJ whole genome shotgun (WGS) entry which is preliminary data.</text>
</comment>
<dbReference type="EMBL" id="JXAK01000080">
    <property type="protein sequence ID" value="KIL38046.1"/>
    <property type="molecule type" value="Genomic_DNA"/>
</dbReference>
<evidence type="ECO:0008006" key="3">
    <source>
        <dbReference type="Google" id="ProtNLM"/>
    </source>
</evidence>
<organism evidence="1 2">
    <name type="scientific">Gordoniibacillus kamchatkensis</name>
    <dbReference type="NCBI Taxonomy" id="1590651"/>
    <lineage>
        <taxon>Bacteria</taxon>
        <taxon>Bacillati</taxon>
        <taxon>Bacillota</taxon>
        <taxon>Bacilli</taxon>
        <taxon>Bacillales</taxon>
        <taxon>Paenibacillaceae</taxon>
        <taxon>Gordoniibacillus</taxon>
    </lineage>
</organism>
<reference evidence="1 2" key="1">
    <citation type="submission" date="2014-12" db="EMBL/GenBank/DDBJ databases">
        <title>Draft genome sequence of Paenibacillus kamchatkensis strain B-2647.</title>
        <authorList>
            <person name="Karlyshev A.V."/>
            <person name="Kudryashova E.B."/>
        </authorList>
    </citation>
    <scope>NUCLEOTIDE SEQUENCE [LARGE SCALE GENOMIC DNA]</scope>
    <source>
        <strain evidence="1 2">VKM B-2647</strain>
    </source>
</reference>
<sequence>MVKRSEKPVKLRGHHLLCLLGYRGMGYSAEYAANMNAVHERLRTEPETAVALVLGADDLCSCFPADQPYHCDSDTVARRDAAVLERLGLEPGQSLAWSELLRRIAAAVSPADVPLWCASCPWLQYGVCEEGVALVRAGGGLRPLGQD</sequence>
<dbReference type="Pfam" id="PF06935">
    <property type="entry name" value="DUF1284"/>
    <property type="match status" value="1"/>
</dbReference>
<dbReference type="InterPro" id="IPR009702">
    <property type="entry name" value="DUF1284"/>
</dbReference>
<proteinExistence type="predicted"/>
<keyword evidence="2" id="KW-1185">Reference proteome</keyword>
<dbReference type="RefSeq" id="WP_041052042.1">
    <property type="nucleotide sequence ID" value="NZ_JXAK01000080.1"/>
</dbReference>
<accession>A0ABR5AAP1</accession>
<gene>
    <name evidence="1" type="ORF">SD70_29045</name>
</gene>
<evidence type="ECO:0000313" key="2">
    <source>
        <dbReference type="Proteomes" id="UP000031967"/>
    </source>
</evidence>
<dbReference type="Proteomes" id="UP000031967">
    <property type="component" value="Unassembled WGS sequence"/>
</dbReference>
<name>A0ABR5AAP1_9BACL</name>